<dbReference type="KEGG" id="plm:Plim_4054"/>
<dbReference type="InterPro" id="IPR008571">
    <property type="entry name" value="HerA-like"/>
</dbReference>
<reference evidence="2 3" key="1">
    <citation type="journal article" date="2010" name="Stand. Genomic Sci.">
        <title>Complete genome sequence of Planctomyces limnophilus type strain (Mu 290).</title>
        <authorList>
            <person name="Labutti K."/>
            <person name="Sikorski J."/>
            <person name="Schneider S."/>
            <person name="Nolan M."/>
            <person name="Lucas S."/>
            <person name="Glavina Del Rio T."/>
            <person name="Tice H."/>
            <person name="Cheng J.F."/>
            <person name="Goodwin L."/>
            <person name="Pitluck S."/>
            <person name="Liolios K."/>
            <person name="Ivanova N."/>
            <person name="Mavromatis K."/>
            <person name="Mikhailova N."/>
            <person name="Pati A."/>
            <person name="Chen A."/>
            <person name="Palaniappan K."/>
            <person name="Land M."/>
            <person name="Hauser L."/>
            <person name="Chang Y.J."/>
            <person name="Jeffries C.D."/>
            <person name="Tindall B.J."/>
            <person name="Rohde M."/>
            <person name="Goker M."/>
            <person name="Woyke T."/>
            <person name="Bristow J."/>
            <person name="Eisen J.A."/>
            <person name="Markowitz V."/>
            <person name="Hugenholtz P."/>
            <person name="Kyrpides N.C."/>
            <person name="Klenk H.P."/>
            <person name="Lapidus A."/>
        </authorList>
    </citation>
    <scope>NUCLEOTIDE SEQUENCE [LARGE SCALE GENOMIC DNA]</scope>
    <source>
        <strain evidence="3">ATCC 43296 / DSM 3776 / IFAM 1008 / Mu 290</strain>
    </source>
</reference>
<dbReference type="InterPro" id="IPR027417">
    <property type="entry name" value="P-loop_NTPase"/>
</dbReference>
<dbReference type="eggNOG" id="COG0433">
    <property type="taxonomic scope" value="Bacteria"/>
</dbReference>
<dbReference type="SUPFAM" id="SSF52540">
    <property type="entry name" value="P-loop containing nucleoside triphosphate hydrolases"/>
    <property type="match status" value="1"/>
</dbReference>
<protein>
    <recommendedName>
        <fullName evidence="1">Helicase HerA central domain-containing protein</fullName>
    </recommendedName>
</protein>
<dbReference type="HOGENOM" id="CLU_023842_1_1_0"/>
<organism evidence="2 3">
    <name type="scientific">Planctopirus limnophila (strain ATCC 43296 / DSM 3776 / IFAM 1008 / Mu 290)</name>
    <name type="common">Planctomyces limnophilus</name>
    <dbReference type="NCBI Taxonomy" id="521674"/>
    <lineage>
        <taxon>Bacteria</taxon>
        <taxon>Pseudomonadati</taxon>
        <taxon>Planctomycetota</taxon>
        <taxon>Planctomycetia</taxon>
        <taxon>Planctomycetales</taxon>
        <taxon>Planctomycetaceae</taxon>
        <taxon>Planctopirus</taxon>
    </lineage>
</organism>
<dbReference type="InterPro" id="IPR002789">
    <property type="entry name" value="HerA_central"/>
</dbReference>
<accession>D5SY72</accession>
<dbReference type="Pfam" id="PF01935">
    <property type="entry name" value="DUF87"/>
    <property type="match status" value="1"/>
</dbReference>
<dbReference type="PANTHER" id="PTHR42957:SF1">
    <property type="entry name" value="HELICASE MJ1565-RELATED"/>
    <property type="match status" value="1"/>
</dbReference>
<proteinExistence type="predicted"/>
<dbReference type="PANTHER" id="PTHR42957">
    <property type="entry name" value="HELICASE MJ1565-RELATED"/>
    <property type="match status" value="1"/>
</dbReference>
<evidence type="ECO:0000313" key="2">
    <source>
        <dbReference type="EMBL" id="ADG69865.1"/>
    </source>
</evidence>
<feature type="domain" description="Helicase HerA central" evidence="1">
    <location>
        <begin position="162"/>
        <end position="262"/>
    </location>
</feature>
<sequence>MATSPVEHLSGLVVGVVESVAPDQVRVMLELDTPHTTALNTGSPVAFPRLNGYVLIPHEAGATVAYISWIGIERSPFPKRSGLKDFGLIDLPFPLRKMAVSPVATLTCKRDKTSRTQYVLSRGVVAFPSVGDQVLIPTAEQIEAIVGAKDTDRRVKIGVSPLGASTKIMVDPDKLFGRHLAVLGNTGSGKSCTVAGLIRWSMDAAKKQMSETGKTGRPNARFIVLDPNAEYSNAFRDDPQNVRLFKVPPVSGDDRALQVPAWMWCGHEWTAISNAQPGAQRPLLMQGLRDLKSGSVSRGSREAILRRYVISYMVRVSEMLSRGTIAFAGSPRPRFECAGLLNGIAKDCQAWSGDLEGQAQTLMQNAASAALQIEQSRKSGQYYNDFLVSDLESIRSSLEDCAKVLPDVAPEGPISEDSPSYFDVNILADHLERIAVEQGAGVAGFVATLGLRIRAMLADQHLGAVVNGNPTFEAWLEEYVGADNASNGNVAIIDLSLIPSEVVHIVVAVLGRLVFESLQRYRRDNAAGESLPTVLVLEEAHTFVRKGHEESSGTATATALCRETFEKIAREGRKFGLGLVVSSQRPSELSATVLAQCNTFILHRIVNDADQHLVGKLVPDNVAGLLAELPSLPSRQAILLGWATPIPILVEIDELRADQRPHSSDPDFWDVWTHEKPRDLDWKEVVGDWVGQVKVDETEDGELLENVGE</sequence>
<dbReference type="EMBL" id="CP001744">
    <property type="protein sequence ID" value="ADG69865.1"/>
    <property type="molecule type" value="Genomic_DNA"/>
</dbReference>
<evidence type="ECO:0000259" key="1">
    <source>
        <dbReference type="Pfam" id="PF01935"/>
    </source>
</evidence>
<name>D5SY72_PLAL2</name>
<dbReference type="Gene3D" id="3.40.50.300">
    <property type="entry name" value="P-loop containing nucleotide triphosphate hydrolases"/>
    <property type="match status" value="2"/>
</dbReference>
<dbReference type="AlphaFoldDB" id="D5SY72"/>
<dbReference type="Proteomes" id="UP000002220">
    <property type="component" value="Chromosome"/>
</dbReference>
<evidence type="ECO:0000313" key="3">
    <source>
        <dbReference type="Proteomes" id="UP000002220"/>
    </source>
</evidence>
<gene>
    <name evidence="2" type="ordered locus">Plim_4054</name>
</gene>
<keyword evidence="3" id="KW-1185">Reference proteome</keyword>